<dbReference type="AlphaFoldDB" id="C7ZD54"/>
<dbReference type="InterPro" id="IPR007219">
    <property type="entry name" value="XnlR_reg_dom"/>
</dbReference>
<dbReference type="GO" id="GO:0003677">
    <property type="term" value="F:DNA binding"/>
    <property type="evidence" value="ECO:0007669"/>
    <property type="project" value="InterPro"/>
</dbReference>
<evidence type="ECO:0000313" key="4">
    <source>
        <dbReference type="Proteomes" id="UP000005206"/>
    </source>
</evidence>
<dbReference type="GO" id="GO:0008270">
    <property type="term" value="F:zinc ion binding"/>
    <property type="evidence" value="ECO:0007669"/>
    <property type="project" value="InterPro"/>
</dbReference>
<dbReference type="RefSeq" id="XP_003043877.1">
    <property type="nucleotide sequence ID" value="XM_003043831.1"/>
</dbReference>
<feature type="non-terminal residue" evidence="3">
    <location>
        <position position="524"/>
    </location>
</feature>
<dbReference type="GeneID" id="9670239"/>
<protein>
    <recommendedName>
        <fullName evidence="2">Xylanolytic transcriptional activator regulatory domain-containing protein</fullName>
    </recommendedName>
</protein>
<feature type="domain" description="Xylanolytic transcriptional activator regulatory" evidence="2">
    <location>
        <begin position="177"/>
        <end position="250"/>
    </location>
</feature>
<dbReference type="GO" id="GO:0003700">
    <property type="term" value="F:DNA-binding transcription factor activity"/>
    <property type="evidence" value="ECO:0007669"/>
    <property type="project" value="InterPro"/>
</dbReference>
<dbReference type="Pfam" id="PF04082">
    <property type="entry name" value="Fungal_trans"/>
    <property type="match status" value="1"/>
</dbReference>
<reference evidence="3 4" key="1">
    <citation type="journal article" date="2009" name="PLoS Genet.">
        <title>The genome of Nectria haematococca: contribution of supernumerary chromosomes to gene expansion.</title>
        <authorList>
            <person name="Coleman J.J."/>
            <person name="Rounsley S.D."/>
            <person name="Rodriguez-Carres M."/>
            <person name="Kuo A."/>
            <person name="Wasmann C.C."/>
            <person name="Grimwood J."/>
            <person name="Schmutz J."/>
            <person name="Taga M."/>
            <person name="White G.J."/>
            <person name="Zhou S."/>
            <person name="Schwartz D.C."/>
            <person name="Freitag M."/>
            <person name="Ma L.J."/>
            <person name="Danchin E.G."/>
            <person name="Henrissat B."/>
            <person name="Coutinho P.M."/>
            <person name="Nelson D.R."/>
            <person name="Straney D."/>
            <person name="Napoli C.A."/>
            <person name="Barker B.M."/>
            <person name="Gribskov M."/>
            <person name="Rep M."/>
            <person name="Kroken S."/>
            <person name="Molnar I."/>
            <person name="Rensing C."/>
            <person name="Kennell J.C."/>
            <person name="Zamora J."/>
            <person name="Farman M.L."/>
            <person name="Selker E.U."/>
            <person name="Salamov A."/>
            <person name="Shapiro H."/>
            <person name="Pangilinan J."/>
            <person name="Lindquist E."/>
            <person name="Lamers C."/>
            <person name="Grigoriev I.V."/>
            <person name="Geiser D.M."/>
            <person name="Covert S.F."/>
            <person name="Temporini E."/>
            <person name="Vanetten H.D."/>
        </authorList>
    </citation>
    <scope>NUCLEOTIDE SEQUENCE [LARGE SCALE GENOMIC DNA]</scope>
    <source>
        <strain evidence="4">ATCC MYA-4622 / CBS 123669 / FGSC 9596 / NRRL 45880 / 77-13-4</strain>
    </source>
</reference>
<accession>C7ZD54</accession>
<dbReference type="GO" id="GO:0006351">
    <property type="term" value="P:DNA-templated transcription"/>
    <property type="evidence" value="ECO:0007669"/>
    <property type="project" value="InterPro"/>
</dbReference>
<keyword evidence="4" id="KW-1185">Reference proteome</keyword>
<evidence type="ECO:0000256" key="1">
    <source>
        <dbReference type="ARBA" id="ARBA00023242"/>
    </source>
</evidence>
<name>C7ZD54_FUSV7</name>
<dbReference type="EMBL" id="GG698919">
    <property type="protein sequence ID" value="EEU38164.1"/>
    <property type="molecule type" value="Genomic_DNA"/>
</dbReference>
<keyword evidence="1" id="KW-0539">Nucleus</keyword>
<feature type="non-terminal residue" evidence="3">
    <location>
        <position position="1"/>
    </location>
</feature>
<evidence type="ECO:0000313" key="3">
    <source>
        <dbReference type="EMBL" id="EEU38164.1"/>
    </source>
</evidence>
<evidence type="ECO:0000259" key="2">
    <source>
        <dbReference type="SMART" id="SM00906"/>
    </source>
</evidence>
<dbReference type="PANTHER" id="PTHR46910:SF32">
    <property type="entry name" value="TRANSCRIPTION FACTOR DOMAIN-CONTAINING PROTEIN-RELATED"/>
    <property type="match status" value="1"/>
</dbReference>
<dbReference type="InParanoid" id="C7ZD54"/>
<dbReference type="eggNOG" id="ENOG502QSZK">
    <property type="taxonomic scope" value="Eukaryota"/>
</dbReference>
<dbReference type="VEuPathDB" id="FungiDB:NECHADRAFT_48289"/>
<sequence>GYMGPTSSWAFCRRVLAIIGSCMPKPEPPVYPWDLETINLTWSPVGLYDQPDVSGLPSCEYALYLLSTVQYHLGSLYEIIDHESFREQVERFYQDPAGEAYRSRFWYSQFLLVLAFGEAFLNTGSNKGVPGIKYASRGLSLIPSLIPLDKDKESLAVVQAHCLAALYLQAVDLRLMAFQIIGSGLRLALIEGWHRHMPPEDVGEQHSKRCNTIFWILYIIDREYGPLVGAPSSIRDEDITTKLPSDIDSSLRSDALTLQIRMSRLTATILNGVYGVDRNFDGTLLNDTQSVLHSLADVSRDISAFLDTRLQKTNVRSSKIATRLILSYHHVSSTSPIPYLTLMKLVCCFDDSALGHYSDSFLPFQMETVFSSAFLLYVIDAVSPGFVPDQTWLATAYGIFDTMIAKGSPATPLRKRELQRLEQIMTSYLGSGSKENPSPLQFQEEPIMRRGMDLPDQPATADVAYVDETSLWGLLGSHGGYILSPGEIMQLAEGLNMEDFMVTPEEGVALGGHGQAEINPDTGP</sequence>
<organism evidence="3 4">
    <name type="scientific">Fusarium vanettenii (strain ATCC MYA-4622 / CBS 123669 / FGSC 9596 / NRRL 45880 / 77-13-4)</name>
    <name type="common">Fusarium solani subsp. pisi</name>
    <dbReference type="NCBI Taxonomy" id="660122"/>
    <lineage>
        <taxon>Eukaryota</taxon>
        <taxon>Fungi</taxon>
        <taxon>Dikarya</taxon>
        <taxon>Ascomycota</taxon>
        <taxon>Pezizomycotina</taxon>
        <taxon>Sordariomycetes</taxon>
        <taxon>Hypocreomycetidae</taxon>
        <taxon>Hypocreales</taxon>
        <taxon>Nectriaceae</taxon>
        <taxon>Fusarium</taxon>
        <taxon>Fusarium solani species complex</taxon>
        <taxon>Fusarium vanettenii</taxon>
    </lineage>
</organism>
<dbReference type="InterPro" id="IPR050987">
    <property type="entry name" value="AtrR-like"/>
</dbReference>
<proteinExistence type="predicted"/>
<dbReference type="OrthoDB" id="3548654at2759"/>
<dbReference type="KEGG" id="nhe:NECHADRAFT_48289"/>
<dbReference type="CDD" id="cd12148">
    <property type="entry name" value="fungal_TF_MHR"/>
    <property type="match status" value="1"/>
</dbReference>
<dbReference type="Proteomes" id="UP000005206">
    <property type="component" value="Chromosome 9"/>
</dbReference>
<gene>
    <name evidence="3" type="ORF">NECHADRAFT_48289</name>
</gene>
<dbReference type="SMART" id="SM00906">
    <property type="entry name" value="Fungal_trans"/>
    <property type="match status" value="1"/>
</dbReference>
<dbReference type="PANTHER" id="PTHR46910">
    <property type="entry name" value="TRANSCRIPTION FACTOR PDR1"/>
    <property type="match status" value="1"/>
</dbReference>
<dbReference type="HOGENOM" id="CLU_006926_3_2_1"/>